<comment type="caution">
    <text evidence="12">The sequence shown here is derived from an EMBL/GenBank/DDBJ whole genome shotgun (WGS) entry which is preliminary data.</text>
</comment>
<proteinExistence type="inferred from homology"/>
<dbReference type="PANTHER" id="PTHR13108:SF9">
    <property type="entry name" value="CONDENSIN COMPLEX SUBUNIT 2"/>
    <property type="match status" value="1"/>
</dbReference>
<evidence type="ECO:0000256" key="10">
    <source>
        <dbReference type="ARBA" id="ARBA00023306"/>
    </source>
</evidence>
<keyword evidence="6" id="KW-0963">Cytoplasm</keyword>
<evidence type="ECO:0000256" key="9">
    <source>
        <dbReference type="ARBA" id="ARBA00023067"/>
    </source>
</evidence>
<evidence type="ECO:0000256" key="4">
    <source>
        <dbReference type="ARBA" id="ARBA00016065"/>
    </source>
</evidence>
<keyword evidence="9" id="KW-0226">DNA condensation</keyword>
<protein>
    <recommendedName>
        <fullName evidence="4">Condensin complex subunit 2</fullName>
    </recommendedName>
</protein>
<sequence length="679" mass="76088">MATRVAWQSTKRRLRPGDAIASEFEEKITTPARLLSDTPAPNTRELLNLFTECMTALSSNKICSKNAFDVGMIDHMSDMLYLEENEQQQEQQQQQNEAAELRNANLDFTRASRVVEGATRIYGYRIEAVYDQTLNVLMNINNSATLENSSNQNVQKRQKTIKRIEFSDGKRTLVPKSEVTLSKLPLDVAKLDPYFMKVSSMFDQADAEGLLLTNLVVSDDLSLNLNGDGLVFEPPNHVDANKSATGINVKRMRSIVGDLSKMEILPEAAYFRQELQRLGASLGDSADPECGQTDADPDFGPLDLDLLAPVDLDICAPMDLGPGNVSILDESTNDESEFEKPEASVTTLPDATSSPHPLMRRLEQLDPSRASEFTYFSNPLESEKRSTFVEKVQKHSEKSKIVLPRLQEILQQDIHKVLDSIELSNLSQKRLVPMDPSRIAGICFKFSDSLLCHLDTLGNRLINYTMGNGSVDSPPTNGHNNSLPQVKIAHADDYEALYVNRGWTRRSVDSSEESSGTVWRQLQEPGALAYMDSLDTYPEELPTPSRMEQLTATKDSNQMASPVVPQYIDIFKVKNCMCSVLLPSTVFHDTFEDVESQKRALNVPKPIESRVSFQEAIKSTLEKLDPKQAQAINTHMLLVCLLHVCNEQNLVLQQQEPLADFEIVANADEKMHYQQHARF</sequence>
<dbReference type="RefSeq" id="XP_067804357.1">
    <property type="nucleotide sequence ID" value="XM_067945566.1"/>
</dbReference>
<evidence type="ECO:0000313" key="12">
    <source>
        <dbReference type="EMBL" id="KAK2197515.1"/>
    </source>
</evidence>
<accession>A0AAD9UQ58</accession>
<dbReference type="AlphaFoldDB" id="A0AAD9UQ58"/>
<evidence type="ECO:0000256" key="3">
    <source>
        <dbReference type="ARBA" id="ARBA00009471"/>
    </source>
</evidence>
<dbReference type="EMBL" id="JALLKP010000001">
    <property type="protein sequence ID" value="KAK2197515.1"/>
    <property type="molecule type" value="Genomic_DNA"/>
</dbReference>
<evidence type="ECO:0000256" key="5">
    <source>
        <dbReference type="ARBA" id="ARBA00022454"/>
    </source>
</evidence>
<keyword evidence="5" id="KW-0158">Chromosome</keyword>
<keyword evidence="7" id="KW-0132">Cell division</keyword>
<evidence type="ECO:0000256" key="7">
    <source>
        <dbReference type="ARBA" id="ARBA00022618"/>
    </source>
</evidence>
<evidence type="ECO:0000256" key="6">
    <source>
        <dbReference type="ARBA" id="ARBA00022490"/>
    </source>
</evidence>
<dbReference type="GO" id="GO:0005737">
    <property type="term" value="C:cytoplasm"/>
    <property type="evidence" value="ECO:0007669"/>
    <property type="project" value="UniProtKB-SubCell"/>
</dbReference>
<keyword evidence="10" id="KW-0131">Cell cycle</keyword>
<name>A0AAD9UQ58_9APIC</name>
<dbReference type="GO" id="GO:0051301">
    <property type="term" value="P:cell division"/>
    <property type="evidence" value="ECO:0007669"/>
    <property type="project" value="UniProtKB-KW"/>
</dbReference>
<dbReference type="PANTHER" id="PTHR13108">
    <property type="entry name" value="CONDENSIN COMPLEX SUBUNIT 2"/>
    <property type="match status" value="1"/>
</dbReference>
<evidence type="ECO:0000256" key="8">
    <source>
        <dbReference type="ARBA" id="ARBA00022776"/>
    </source>
</evidence>
<gene>
    <name evidence="12" type="ORF">BdWA1_000517</name>
</gene>
<keyword evidence="8" id="KW-0498">Mitosis</keyword>
<dbReference type="GO" id="GO:0007076">
    <property type="term" value="P:mitotic chromosome condensation"/>
    <property type="evidence" value="ECO:0007669"/>
    <property type="project" value="InterPro"/>
</dbReference>
<comment type="similarity">
    <text evidence="3">Belongs to the CND2 (condensin subunit 2) family.</text>
</comment>
<evidence type="ECO:0000313" key="13">
    <source>
        <dbReference type="Proteomes" id="UP001214638"/>
    </source>
</evidence>
<keyword evidence="13" id="KW-1185">Reference proteome</keyword>
<dbReference type="InterPro" id="IPR022816">
    <property type="entry name" value="Condensin_barren_su2"/>
</dbReference>
<feature type="region of interest" description="Disordered" evidence="11">
    <location>
        <begin position="331"/>
        <end position="356"/>
    </location>
</feature>
<evidence type="ECO:0000256" key="1">
    <source>
        <dbReference type="ARBA" id="ARBA00004286"/>
    </source>
</evidence>
<reference evidence="12" key="1">
    <citation type="journal article" date="2023" name="Nat. Microbiol.">
        <title>Babesia duncani multi-omics identifies virulence factors and drug targets.</title>
        <authorList>
            <person name="Singh P."/>
            <person name="Lonardi S."/>
            <person name="Liang Q."/>
            <person name="Vydyam P."/>
            <person name="Khabirova E."/>
            <person name="Fang T."/>
            <person name="Gihaz S."/>
            <person name="Thekkiniath J."/>
            <person name="Munshi M."/>
            <person name="Abel S."/>
            <person name="Ciampossin L."/>
            <person name="Batugedara G."/>
            <person name="Gupta M."/>
            <person name="Lu X.M."/>
            <person name="Lenz T."/>
            <person name="Chakravarty S."/>
            <person name="Cornillot E."/>
            <person name="Hu Y."/>
            <person name="Ma W."/>
            <person name="Gonzalez L.M."/>
            <person name="Sanchez S."/>
            <person name="Estrada K."/>
            <person name="Sanchez-Flores A."/>
            <person name="Montero E."/>
            <person name="Harb O.S."/>
            <person name="Le Roch K.G."/>
            <person name="Mamoun C.B."/>
        </authorList>
    </citation>
    <scope>NUCLEOTIDE SEQUENCE</scope>
    <source>
        <strain evidence="12">WA1</strain>
    </source>
</reference>
<dbReference type="GO" id="GO:0000796">
    <property type="term" value="C:condensin complex"/>
    <property type="evidence" value="ECO:0007669"/>
    <property type="project" value="InterPro"/>
</dbReference>
<comment type="subcellular location">
    <subcellularLocation>
        <location evidence="1">Chromosome</location>
    </subcellularLocation>
    <subcellularLocation>
        <location evidence="2">Cytoplasm</location>
    </subcellularLocation>
</comment>
<organism evidence="12 13">
    <name type="scientific">Babesia duncani</name>
    <dbReference type="NCBI Taxonomy" id="323732"/>
    <lineage>
        <taxon>Eukaryota</taxon>
        <taxon>Sar</taxon>
        <taxon>Alveolata</taxon>
        <taxon>Apicomplexa</taxon>
        <taxon>Aconoidasida</taxon>
        <taxon>Piroplasmida</taxon>
        <taxon>Babesiidae</taxon>
        <taxon>Babesia</taxon>
    </lineage>
</organism>
<evidence type="ECO:0000256" key="2">
    <source>
        <dbReference type="ARBA" id="ARBA00004496"/>
    </source>
</evidence>
<feature type="compositionally biased region" description="Polar residues" evidence="11">
    <location>
        <begin position="344"/>
        <end position="355"/>
    </location>
</feature>
<dbReference type="Proteomes" id="UP001214638">
    <property type="component" value="Unassembled WGS sequence"/>
</dbReference>
<evidence type="ECO:0000256" key="11">
    <source>
        <dbReference type="SAM" id="MobiDB-lite"/>
    </source>
</evidence>
<dbReference type="KEGG" id="bdw:94334815"/>
<dbReference type="GeneID" id="94334815"/>
<dbReference type="Pfam" id="PF05786">
    <property type="entry name" value="Cnd2"/>
    <property type="match status" value="2"/>
</dbReference>
<dbReference type="GO" id="GO:0003682">
    <property type="term" value="F:chromatin binding"/>
    <property type="evidence" value="ECO:0007669"/>
    <property type="project" value="TreeGrafter"/>
</dbReference>